<keyword evidence="2" id="KW-1185">Reference proteome</keyword>
<sequence length="181" mass="20579">MSQRLVLVSDVSGNRKDKWITTYLAALHPYFEITYYDLQELGKFRLSSQDLVSMRSDFLDNAWSHAQQAFIQAEKQNSAGQDTVYMGFGLGSQLVWETVAPELNPKSLWLVSSTELAPVDHVGEVPAYFYYGERDECSKLKSQDKNLSIIPRFGSSMYMDDHIAQCICSHLIEVEHSLRSA</sequence>
<evidence type="ECO:0008006" key="3">
    <source>
        <dbReference type="Google" id="ProtNLM"/>
    </source>
</evidence>
<reference evidence="2" key="1">
    <citation type="submission" date="2016-11" db="EMBL/GenBank/DDBJ databases">
        <title>Trade-off between light-utilization and light-protection in marine flavobacteria.</title>
        <authorList>
            <person name="Kumagai Y."/>
            <person name="Yoshizawa S."/>
            <person name="Kogure K."/>
        </authorList>
    </citation>
    <scope>NUCLEOTIDE SEQUENCE [LARGE SCALE GENOMIC DNA]</scope>
    <source>
        <strain evidence="2">SG-18</strain>
    </source>
</reference>
<dbReference type="Proteomes" id="UP000239366">
    <property type="component" value="Unassembled WGS sequence"/>
</dbReference>
<proteinExistence type="predicted"/>
<comment type="caution">
    <text evidence="1">The sequence shown here is derived from an EMBL/GenBank/DDBJ whole genome shotgun (WGS) entry which is preliminary data.</text>
</comment>
<evidence type="ECO:0000313" key="1">
    <source>
        <dbReference type="EMBL" id="PQJ15763.1"/>
    </source>
</evidence>
<protein>
    <recommendedName>
        <fullName evidence="3">Alpha/beta hydrolase</fullName>
    </recommendedName>
</protein>
<dbReference type="RefSeq" id="WP_105001421.1">
    <property type="nucleotide sequence ID" value="NZ_MQVX01000001.1"/>
</dbReference>
<accession>A0A2S7T768</accession>
<dbReference type="EMBL" id="MQVX01000001">
    <property type="protein sequence ID" value="PQJ15763.1"/>
    <property type="molecule type" value="Genomic_DNA"/>
</dbReference>
<organism evidence="1 2">
    <name type="scientific">Aureicoccus marinus</name>
    <dbReference type="NCBI Taxonomy" id="754435"/>
    <lineage>
        <taxon>Bacteria</taxon>
        <taxon>Pseudomonadati</taxon>
        <taxon>Bacteroidota</taxon>
        <taxon>Flavobacteriia</taxon>
        <taxon>Flavobacteriales</taxon>
        <taxon>Flavobacteriaceae</taxon>
        <taxon>Aureicoccus</taxon>
    </lineage>
</organism>
<dbReference type="AlphaFoldDB" id="A0A2S7T768"/>
<gene>
    <name evidence="1" type="ORF">BST99_08520</name>
</gene>
<name>A0A2S7T768_9FLAO</name>
<dbReference type="OrthoDB" id="1118894at2"/>
<evidence type="ECO:0000313" key="2">
    <source>
        <dbReference type="Proteomes" id="UP000239366"/>
    </source>
</evidence>